<dbReference type="GeneID" id="25032196"/>
<evidence type="ECO:0000256" key="4">
    <source>
        <dbReference type="SAM" id="MobiDB-lite"/>
    </source>
</evidence>
<dbReference type="Proteomes" id="UP000016088">
    <property type="component" value="Unassembled WGS sequence"/>
</dbReference>
<dbReference type="RefSeq" id="XP_013017166.1">
    <property type="nucleotide sequence ID" value="XM_013161712.1"/>
</dbReference>
<organism evidence="5 6">
    <name type="scientific">Schizosaccharomyces octosporus (strain yFS286)</name>
    <name type="common">Fission yeast</name>
    <name type="synonym">Octosporomyces octosporus</name>
    <dbReference type="NCBI Taxonomy" id="483514"/>
    <lineage>
        <taxon>Eukaryota</taxon>
        <taxon>Fungi</taxon>
        <taxon>Dikarya</taxon>
        <taxon>Ascomycota</taxon>
        <taxon>Taphrinomycotina</taxon>
        <taxon>Schizosaccharomycetes</taxon>
        <taxon>Schizosaccharomycetales</taxon>
        <taxon>Schizosaccharomycetaceae</taxon>
        <taxon>Schizosaccharomyces</taxon>
    </lineage>
</organism>
<dbReference type="PROSITE" id="PS50082">
    <property type="entry name" value="WD_REPEATS_2"/>
    <property type="match status" value="3"/>
</dbReference>
<feature type="repeat" description="WD" evidence="3">
    <location>
        <begin position="210"/>
        <end position="238"/>
    </location>
</feature>
<dbReference type="PROSITE" id="PS50294">
    <property type="entry name" value="WD_REPEATS_REGION"/>
    <property type="match status" value="2"/>
</dbReference>
<dbReference type="OMA" id="FRICTER"/>
<sequence>MEVLLQDGQFKERMLGDPWQTSASSPRNPEGSVRKPSPVNVKRLPKRPVPPNPTIIPRNQNETISMDTVLNENSSSTSSPLNYQSENESNSDVADDLSLAETTINSSSSTAAEAVEENEQPINDDEESIQYLYPKHNNNPVLSRDHLRYVPIHRKRMPKNEMTLNRKLFVSQVINTGCTEASHEKKLFGKRLHRCDPADCKSSLWASEISSSGKYLATAGKDSVIRVWKVIENKKDRNHYFHEEISKKSSYFTGFSVFEPNPVLSCYGHKAEVLSISWSKNDFLLTASSDRTVRLWHPMLDRCLAFFQHNEIVTCVSFHPTDDRFFVSGTLDHRIHLWSVLEQKILHWNQLEYPISTICFQPDGQRIIVGLFYGMCVLYDVDQLRYISSWLIHRSSSRNRKSKITGLQCTNAIPGDVNSKTYVLVSTDDTSVRIFDVENRCMILKLGEEHRAHGQILSRLNEDNSYIISKTGSNEVMLWHLPYKFFSSTHKRRGIVRHLPIETFRICTERLTSAIIAPASTALEVSQSEGYVCPERDWKKPLSKNSEKTFGGKSLEIIIVSNMAGKVIVLRRDGLREKNKSFYKGSAKFRNFVHDWLHI</sequence>
<feature type="repeat" description="WD" evidence="3">
    <location>
        <begin position="266"/>
        <end position="296"/>
    </location>
</feature>
<dbReference type="InterPro" id="IPR015943">
    <property type="entry name" value="WD40/YVTN_repeat-like_dom_sf"/>
</dbReference>
<gene>
    <name evidence="5" type="ORF">SOCG_03224</name>
</gene>
<dbReference type="InterPro" id="IPR040324">
    <property type="entry name" value="WDR44/Dgr2"/>
</dbReference>
<name>S9RJ21_SCHOY</name>
<keyword evidence="6" id="KW-1185">Reference proteome</keyword>
<dbReference type="SMART" id="SM00320">
    <property type="entry name" value="WD40"/>
    <property type="match status" value="5"/>
</dbReference>
<protein>
    <submittedName>
        <fullName evidence="5">WDR44 family WD repeat protein</fullName>
    </submittedName>
</protein>
<dbReference type="PANTHER" id="PTHR14221">
    <property type="entry name" value="WD REPEAT DOMAIN 44"/>
    <property type="match status" value="1"/>
</dbReference>
<dbReference type="eggNOG" id="KOG0283">
    <property type="taxonomic scope" value="Eukaryota"/>
</dbReference>
<evidence type="ECO:0000256" key="3">
    <source>
        <dbReference type="PROSITE-ProRule" id="PRU00221"/>
    </source>
</evidence>
<reference evidence="5 6" key="1">
    <citation type="journal article" date="2011" name="Science">
        <title>Comparative functional genomics of the fission yeasts.</title>
        <authorList>
            <person name="Rhind N."/>
            <person name="Chen Z."/>
            <person name="Yassour M."/>
            <person name="Thompson D.A."/>
            <person name="Haas B.J."/>
            <person name="Habib N."/>
            <person name="Wapinski I."/>
            <person name="Roy S."/>
            <person name="Lin M.F."/>
            <person name="Heiman D.I."/>
            <person name="Young S.K."/>
            <person name="Furuya K."/>
            <person name="Guo Y."/>
            <person name="Pidoux A."/>
            <person name="Chen H.M."/>
            <person name="Robbertse B."/>
            <person name="Goldberg J.M."/>
            <person name="Aoki K."/>
            <person name="Bayne E.H."/>
            <person name="Berlin A.M."/>
            <person name="Desjardins C.A."/>
            <person name="Dobbs E."/>
            <person name="Dukaj L."/>
            <person name="Fan L."/>
            <person name="FitzGerald M.G."/>
            <person name="French C."/>
            <person name="Gujja S."/>
            <person name="Hansen K."/>
            <person name="Keifenheim D."/>
            <person name="Levin J.Z."/>
            <person name="Mosher R.A."/>
            <person name="Mueller C.A."/>
            <person name="Pfiffner J."/>
            <person name="Priest M."/>
            <person name="Russ C."/>
            <person name="Smialowska A."/>
            <person name="Swoboda P."/>
            <person name="Sykes S.M."/>
            <person name="Vaughn M."/>
            <person name="Vengrova S."/>
            <person name="Yoder R."/>
            <person name="Zeng Q."/>
            <person name="Allshire R."/>
            <person name="Baulcombe D."/>
            <person name="Birren B.W."/>
            <person name="Brown W."/>
            <person name="Ekwall K."/>
            <person name="Kellis M."/>
            <person name="Leatherwood J."/>
            <person name="Levin H."/>
            <person name="Margalit H."/>
            <person name="Martienssen R."/>
            <person name="Nieduszynski C.A."/>
            <person name="Spatafora J.W."/>
            <person name="Friedman N."/>
            <person name="Dalgaard J.Z."/>
            <person name="Baumann P."/>
            <person name="Niki H."/>
            <person name="Regev A."/>
            <person name="Nusbaum C."/>
        </authorList>
    </citation>
    <scope>NUCLEOTIDE SEQUENCE [LARGE SCALE GENOMIC DNA]</scope>
    <source>
        <strain evidence="6">yFS286</strain>
    </source>
</reference>
<feature type="compositionally biased region" description="Polar residues" evidence="4">
    <location>
        <begin position="57"/>
        <end position="92"/>
    </location>
</feature>
<dbReference type="VEuPathDB" id="FungiDB:SOCG_03224"/>
<dbReference type="HOGENOM" id="CLU_465518_0_0_1"/>
<evidence type="ECO:0000313" key="5">
    <source>
        <dbReference type="EMBL" id="EPX74009.1"/>
    </source>
</evidence>
<evidence type="ECO:0000256" key="2">
    <source>
        <dbReference type="ARBA" id="ARBA00022737"/>
    </source>
</evidence>
<dbReference type="SUPFAM" id="SSF50978">
    <property type="entry name" value="WD40 repeat-like"/>
    <property type="match status" value="1"/>
</dbReference>
<dbReference type="PRINTS" id="PR00320">
    <property type="entry name" value="GPROTEINBRPT"/>
</dbReference>
<keyword evidence="1 3" id="KW-0853">WD repeat</keyword>
<dbReference type="EMBL" id="KE503206">
    <property type="protein sequence ID" value="EPX74009.1"/>
    <property type="molecule type" value="Genomic_DNA"/>
</dbReference>
<dbReference type="InterPro" id="IPR001680">
    <property type="entry name" value="WD40_rpt"/>
</dbReference>
<dbReference type="PANTHER" id="PTHR14221:SF65">
    <property type="entry name" value="WDR44 FAMILY WD REPEAT PROTEIN"/>
    <property type="match status" value="1"/>
</dbReference>
<dbReference type="Gene3D" id="2.130.10.10">
    <property type="entry name" value="YVTN repeat-like/Quinoprotein amine dehydrogenase"/>
    <property type="match status" value="1"/>
</dbReference>
<keyword evidence="2" id="KW-0677">Repeat</keyword>
<dbReference type="OrthoDB" id="5356997at2759"/>
<dbReference type="Pfam" id="PF00400">
    <property type="entry name" value="WD40"/>
    <property type="match status" value="3"/>
</dbReference>
<feature type="repeat" description="WD" evidence="3">
    <location>
        <begin position="306"/>
        <end position="340"/>
    </location>
</feature>
<dbReference type="AlphaFoldDB" id="S9RJ21"/>
<feature type="region of interest" description="Disordered" evidence="4">
    <location>
        <begin position="1"/>
        <end position="94"/>
    </location>
</feature>
<evidence type="ECO:0000256" key="1">
    <source>
        <dbReference type="ARBA" id="ARBA00022574"/>
    </source>
</evidence>
<proteinExistence type="predicted"/>
<evidence type="ECO:0000313" key="6">
    <source>
        <dbReference type="Proteomes" id="UP000016088"/>
    </source>
</evidence>
<dbReference type="InterPro" id="IPR020472">
    <property type="entry name" value="WD40_PAC1"/>
</dbReference>
<accession>S9RJ21</accession>
<dbReference type="InterPro" id="IPR036322">
    <property type="entry name" value="WD40_repeat_dom_sf"/>
</dbReference>